<sequence>MKKKSGLWVLAMVLIWTIILGMGSVESIYSNSTTHAQESSSAYGYAVEIQKFDILNRHAKPWW</sequence>
<proteinExistence type="predicted"/>
<reference evidence="1 3" key="1">
    <citation type="journal article" date="2011" name="J. Bacteriol.">
        <title>Draft genome sequence of the thermoalkaliphilic Caldalkalibacillus thermarum strain TA2.A1.</title>
        <authorList>
            <person name="Kalamorz F."/>
            <person name="Keis S."/>
            <person name="McMillan D.G."/>
            <person name="Olsson K."/>
            <person name="Stanton J.A."/>
            <person name="Stockwell P."/>
            <person name="Black M.A."/>
            <person name="Klingeman D.M."/>
            <person name="Land M.L."/>
            <person name="Han C.S."/>
            <person name="Martin S.L."/>
            <person name="Becher S.A."/>
            <person name="Peddie C.J."/>
            <person name="Morgan H.W."/>
            <person name="Matthies D."/>
            <person name="Preiss L."/>
            <person name="Meier T."/>
            <person name="Brown S.D."/>
            <person name="Cook G.M."/>
        </authorList>
    </citation>
    <scope>NUCLEOTIDE SEQUENCE [LARGE SCALE GENOMIC DNA]</scope>
    <source>
        <strain evidence="1 3">TA2.A1</strain>
    </source>
</reference>
<dbReference type="AlphaFoldDB" id="F5L831"/>
<organism evidence="1 3">
    <name type="scientific">Caldalkalibacillus thermarum (strain TA2.A1)</name>
    <dbReference type="NCBI Taxonomy" id="986075"/>
    <lineage>
        <taxon>Bacteria</taxon>
        <taxon>Bacillati</taxon>
        <taxon>Bacillota</taxon>
        <taxon>Bacilli</taxon>
        <taxon>Bacillales</taxon>
        <taxon>Bacillaceae</taxon>
        <taxon>Caldalkalibacillus</taxon>
    </lineage>
</organism>
<evidence type="ECO:0000313" key="2">
    <source>
        <dbReference type="EMBL" id="QZT35530.1"/>
    </source>
</evidence>
<gene>
    <name evidence="1" type="ORF">CathTA2_1981</name>
    <name evidence="2" type="ORF">HUR95_11935</name>
</gene>
<dbReference type="Proteomes" id="UP000010716">
    <property type="component" value="Unassembled WGS sequence"/>
</dbReference>
<dbReference type="RefSeq" id="WP_007505185.1">
    <property type="nucleotide sequence ID" value="NZ_AFCE01000147.1"/>
</dbReference>
<evidence type="ECO:0000313" key="4">
    <source>
        <dbReference type="Proteomes" id="UP000825179"/>
    </source>
</evidence>
<evidence type="ECO:0000313" key="3">
    <source>
        <dbReference type="Proteomes" id="UP000010716"/>
    </source>
</evidence>
<protein>
    <submittedName>
        <fullName evidence="1">Uncharacterized protein</fullName>
    </submittedName>
</protein>
<evidence type="ECO:0000313" key="1">
    <source>
        <dbReference type="EMBL" id="EGL82539.1"/>
    </source>
</evidence>
<name>F5L831_CALTT</name>
<reference evidence="2" key="3">
    <citation type="submission" date="2021-08" db="EMBL/GenBank/DDBJ databases">
        <authorList>
            <person name="de Jong S."/>
            <person name="van den Broek M."/>
            <person name="Merkel A."/>
            <person name="de la Torre Cortes P."/>
            <person name="Kalamorz F."/>
            <person name="Cook G."/>
            <person name="van Loosdrecht M."/>
            <person name="McMillan D."/>
        </authorList>
    </citation>
    <scope>NUCLEOTIDE SEQUENCE</scope>
    <source>
        <strain evidence="2">TA2.A1</strain>
    </source>
</reference>
<dbReference type="EMBL" id="CP082237">
    <property type="protein sequence ID" value="QZT35530.1"/>
    <property type="molecule type" value="Genomic_DNA"/>
</dbReference>
<accession>F5L831</accession>
<dbReference type="EMBL" id="AFCE01000147">
    <property type="protein sequence ID" value="EGL82539.1"/>
    <property type="molecule type" value="Genomic_DNA"/>
</dbReference>
<reference evidence="2 4" key="2">
    <citation type="journal article" date="2020" name="Extremophiles">
        <title>Genomic analysis of Caldalkalibacillus thermarum TA2.A1 reveals aerobic alkaliphilic metabolism and evolutionary hallmarks linking alkaliphilic bacteria and plant life.</title>
        <authorList>
            <person name="de Jong S.I."/>
            <person name="van den Broek M.A."/>
            <person name="Merkel A.Y."/>
            <person name="de la Torre Cortes P."/>
            <person name="Kalamorz F."/>
            <person name="Cook G.M."/>
            <person name="van Loosdrecht M.C.M."/>
            <person name="McMillan D.G.G."/>
        </authorList>
    </citation>
    <scope>NUCLEOTIDE SEQUENCE [LARGE SCALE GENOMIC DNA]</scope>
    <source>
        <strain evidence="2 4">TA2.A1</strain>
    </source>
</reference>
<dbReference type="KEGG" id="cthu:HUR95_11935"/>
<keyword evidence="4" id="KW-1185">Reference proteome</keyword>
<dbReference type="Proteomes" id="UP000825179">
    <property type="component" value="Chromosome"/>
</dbReference>